<sequence length="139" mass="16514">MCNVQLAEKFIFVIHTKAQHFPAKVTGNTTGRFWYTPSSYLQLLFPVFCMYYIQLKCPSLLVLSTTNSRRFCSISTIRNTNENNQNIFKYKIFQDLNKRTSNGRRSKEYRRIQLSFQEILAQEISRRNGNKQIFHNMKN</sequence>
<proteinExistence type="predicted"/>
<name>A0AA86R6G7_9EUKA</name>
<gene>
    <name evidence="2" type="ORF">HINF_LOCUS29904</name>
    <name evidence="1" type="ORF">HINF_LOCUS54577</name>
</gene>
<evidence type="ECO:0000313" key="1">
    <source>
        <dbReference type="EMBL" id="CAI9966932.1"/>
    </source>
</evidence>
<dbReference type="Proteomes" id="UP001642409">
    <property type="component" value="Unassembled WGS sequence"/>
</dbReference>
<accession>A0AA86R6G7</accession>
<keyword evidence="3" id="KW-1185">Reference proteome</keyword>
<reference evidence="1" key="1">
    <citation type="submission" date="2023-06" db="EMBL/GenBank/DDBJ databases">
        <authorList>
            <person name="Kurt Z."/>
        </authorList>
    </citation>
    <scope>NUCLEOTIDE SEQUENCE</scope>
</reference>
<comment type="caution">
    <text evidence="1">The sequence shown here is derived from an EMBL/GenBank/DDBJ whole genome shotgun (WGS) entry which is preliminary data.</text>
</comment>
<protein>
    <submittedName>
        <fullName evidence="2">Hypothetical_protein</fullName>
    </submittedName>
</protein>
<dbReference type="AlphaFoldDB" id="A0AA86R6G7"/>
<reference evidence="2 3" key="2">
    <citation type="submission" date="2024-07" db="EMBL/GenBank/DDBJ databases">
        <authorList>
            <person name="Akdeniz Z."/>
        </authorList>
    </citation>
    <scope>NUCLEOTIDE SEQUENCE [LARGE SCALE GENOMIC DNA]</scope>
</reference>
<evidence type="ECO:0000313" key="3">
    <source>
        <dbReference type="Proteomes" id="UP001642409"/>
    </source>
</evidence>
<evidence type="ECO:0000313" key="2">
    <source>
        <dbReference type="EMBL" id="CAL6025033.1"/>
    </source>
</evidence>
<dbReference type="EMBL" id="CATOUU010001010">
    <property type="protein sequence ID" value="CAI9966932.1"/>
    <property type="molecule type" value="Genomic_DNA"/>
</dbReference>
<dbReference type="EMBL" id="CAXDID020000097">
    <property type="protein sequence ID" value="CAL6025033.1"/>
    <property type="molecule type" value="Genomic_DNA"/>
</dbReference>
<organism evidence="1">
    <name type="scientific">Hexamita inflata</name>
    <dbReference type="NCBI Taxonomy" id="28002"/>
    <lineage>
        <taxon>Eukaryota</taxon>
        <taxon>Metamonada</taxon>
        <taxon>Diplomonadida</taxon>
        <taxon>Hexamitidae</taxon>
        <taxon>Hexamitinae</taxon>
        <taxon>Hexamita</taxon>
    </lineage>
</organism>